<dbReference type="InterPro" id="IPR011051">
    <property type="entry name" value="RmlC_Cupin_sf"/>
</dbReference>
<dbReference type="STRING" id="37659.GCA_000703125_02871"/>
<dbReference type="RefSeq" id="WP_104408835.1">
    <property type="nucleotide sequence ID" value="NZ_PTIS01000001.1"/>
</dbReference>
<evidence type="ECO:0000313" key="1">
    <source>
        <dbReference type="EMBL" id="PPK49432.1"/>
    </source>
</evidence>
<dbReference type="OrthoDB" id="9786443at2"/>
<name>A0A2S6G0H7_9CLOT</name>
<sequence length="205" mass="23974">MKYDINVITKENQITKRWSGGTTTEICIFPKDSNYEDRNFIWRISSANVENEESNFTYLKNIWREIMILDGNIKLIHNDETSINLGKFEKHSFSGQWETRSYGKVTDFNLMVSEKANGNISYIRLNEHTMSEFSLNIKNKRNHKNLSYGFYCYEGNIKVCLDNKSFTLNKNDFFLINLKKGFGSMSLINESDNTAHIVKVKIVYN</sequence>
<dbReference type="InterPro" id="IPR014710">
    <property type="entry name" value="RmlC-like_jellyroll"/>
</dbReference>
<dbReference type="Pfam" id="PF05962">
    <property type="entry name" value="HutD"/>
    <property type="match status" value="1"/>
</dbReference>
<proteinExistence type="predicted"/>
<gene>
    <name evidence="1" type="ORF">BD821_10192</name>
</gene>
<dbReference type="AlphaFoldDB" id="A0A2S6G0H7"/>
<dbReference type="Gene3D" id="2.60.120.10">
    <property type="entry name" value="Jelly Rolls"/>
    <property type="match status" value="2"/>
</dbReference>
<comment type="caution">
    <text evidence="1">The sequence shown here is derived from an EMBL/GenBank/DDBJ whole genome shotgun (WGS) entry which is preliminary data.</text>
</comment>
<dbReference type="PANTHER" id="PTHR37943:SF1">
    <property type="entry name" value="PROTEIN VES"/>
    <property type="match status" value="1"/>
</dbReference>
<dbReference type="EMBL" id="PTIS01000001">
    <property type="protein sequence ID" value="PPK49432.1"/>
    <property type="molecule type" value="Genomic_DNA"/>
</dbReference>
<dbReference type="SUPFAM" id="SSF51182">
    <property type="entry name" value="RmlC-like cupins"/>
    <property type="match status" value="1"/>
</dbReference>
<reference evidence="1 2" key="1">
    <citation type="submission" date="2018-02" db="EMBL/GenBank/DDBJ databases">
        <title>Genomic Encyclopedia of Archaeal and Bacterial Type Strains, Phase II (KMG-II): from individual species to whole genera.</title>
        <authorList>
            <person name="Goeker M."/>
        </authorList>
    </citation>
    <scope>NUCLEOTIDE SEQUENCE [LARGE SCALE GENOMIC DNA]</scope>
    <source>
        <strain evidence="1 2">DSM 15099</strain>
    </source>
</reference>
<dbReference type="Proteomes" id="UP000239863">
    <property type="component" value="Unassembled WGS sequence"/>
</dbReference>
<protein>
    <submittedName>
        <fullName evidence="1">HutD protein</fullName>
    </submittedName>
</protein>
<organism evidence="1 2">
    <name type="scientific">Clostridium algidicarnis DSM 15099</name>
    <dbReference type="NCBI Taxonomy" id="1121295"/>
    <lineage>
        <taxon>Bacteria</taxon>
        <taxon>Bacillati</taxon>
        <taxon>Bacillota</taxon>
        <taxon>Clostridia</taxon>
        <taxon>Eubacteriales</taxon>
        <taxon>Clostridiaceae</taxon>
        <taxon>Clostridium</taxon>
    </lineage>
</organism>
<dbReference type="PANTHER" id="PTHR37943">
    <property type="entry name" value="PROTEIN VES"/>
    <property type="match status" value="1"/>
</dbReference>
<dbReference type="InterPro" id="IPR010282">
    <property type="entry name" value="Uncharacterised_HutD/Ves"/>
</dbReference>
<accession>A0A2S6G0H7</accession>
<evidence type="ECO:0000313" key="2">
    <source>
        <dbReference type="Proteomes" id="UP000239863"/>
    </source>
</evidence>